<dbReference type="Gene3D" id="2.130.10.130">
    <property type="entry name" value="Integrin alpha, N-terminal"/>
    <property type="match status" value="2"/>
</dbReference>
<dbReference type="InterPro" id="IPR026444">
    <property type="entry name" value="Secre_tail"/>
</dbReference>
<dbReference type="InterPro" id="IPR013517">
    <property type="entry name" value="FG-GAP"/>
</dbReference>
<sequence length="1041" mass="107588">MNARNAFARAALAVALLSSPLAPELARAACPAVANNLLASPVTTTVGNSPLYMAAADFNGDGRPDLAVCEYSSNQLSVYLNFPEPASSTGFRIVLGARVTGLSGARHCAVGDFDENGVPDIAVACLNNSRLAVLLGSRAQSGYALAAPALYVTSAAARYVTVADLDADGVSDLVVGHDSGLQVFRGMGVAGLGTGVFAAPQSYETNRAIFAVTVADLNGDGALDLGCGFGPYAGGAVLFGQRSGGVPTGTFGPEQLVTFSGLAKSIRAADMNADGRTDLVVSVDPGVVVVQNNTAAGSATFAYAATRFQNLAYSDNSNDAGILDLDHDGVLDIILPISGAPRLSILRGAIQSGAWTVSSLLERGTATGVMVGLELADWNGDGRLDVITSCAGAAQVQAQLGLCSAAPAGQVAVSAIAEGPGTVSMSPAGPFFVPSTSLLCSATPTPGAQFLGWSGALSGVATPQSLAPSSDTLVRGWFATSSRALDVQVDGDGTVTRSLDLPVYPADAGLLLLARPAVGFAFSGWSGAVSSADTLLSLGTAASGVLTAHFVPAQYTLQVSVNTAGHNSVTIDPVQATYTHGQQVVLTATSEYGYTFTKWTGIDAGTPDTARSVTVTMTANRVVTANFTPVKFPVTISVLGFGSVYRSPSDTLVAYNSTLLLSAEPSFGYRFFAWSGDLVSNAVSVALTVTGPMHITAMFEGAPEYLPTITSLTDSPNDQGGQLRVRWSASLLDHVYSWETYVNRYYLWRSVPTAGALAALTSGAARWYDGDGDGDGGGDARKLRAVQFGATTTFWEFVAVVNAMELGYYTTTVPTESDSSAAGLPWTKVFVQARSADGQLWWNSPIDSMYSVDNLAPPPPSMLAATRSPAGLHLRWSPSVAADLVGYRVYRGQSAGFVTDAASFVGATSGTAFDLPEAPQPNTHVKVVAVDAHDNMSAAAVLTPATLDALVAPAAFALRAPRPNPSRGVFDVAFTLAREGDATIEVVDVSGRAVRRHVHAGLPAGEHRALLGGPGTLTPGLYFVRLTQGEQHALRRIVIVR</sequence>
<evidence type="ECO:0000313" key="4">
    <source>
        <dbReference type="EMBL" id="MBI5169186.1"/>
    </source>
</evidence>
<organism evidence="4 5">
    <name type="scientific">Eiseniibacteriota bacterium</name>
    <dbReference type="NCBI Taxonomy" id="2212470"/>
    <lineage>
        <taxon>Bacteria</taxon>
        <taxon>Candidatus Eiseniibacteriota</taxon>
    </lineage>
</organism>
<evidence type="ECO:0000256" key="2">
    <source>
        <dbReference type="SAM" id="SignalP"/>
    </source>
</evidence>
<evidence type="ECO:0000259" key="3">
    <source>
        <dbReference type="Pfam" id="PF18998"/>
    </source>
</evidence>
<feature type="signal peptide" evidence="2">
    <location>
        <begin position="1"/>
        <end position="28"/>
    </location>
</feature>
<feature type="domain" description="Bacterial repeat" evidence="3">
    <location>
        <begin position="413"/>
        <end position="475"/>
    </location>
</feature>
<dbReference type="NCBIfam" id="TIGR02543">
    <property type="entry name" value="List_Bact_rpt"/>
    <property type="match status" value="1"/>
</dbReference>
<keyword evidence="1 2" id="KW-0732">Signal</keyword>
<dbReference type="Proteomes" id="UP000696931">
    <property type="component" value="Unassembled WGS sequence"/>
</dbReference>
<gene>
    <name evidence="4" type="ORF">HZA61_06835</name>
</gene>
<comment type="caution">
    <text evidence="4">The sequence shown here is derived from an EMBL/GenBank/DDBJ whole genome shotgun (WGS) entry which is preliminary data.</text>
</comment>
<dbReference type="EMBL" id="JACRIW010000045">
    <property type="protein sequence ID" value="MBI5169186.1"/>
    <property type="molecule type" value="Genomic_DNA"/>
</dbReference>
<dbReference type="SUPFAM" id="SSF69318">
    <property type="entry name" value="Integrin alpha N-terminal domain"/>
    <property type="match status" value="1"/>
</dbReference>
<dbReference type="Pfam" id="PF13517">
    <property type="entry name" value="FG-GAP_3"/>
    <property type="match status" value="3"/>
</dbReference>
<name>A0A933SAY1_UNCEI</name>
<feature type="domain" description="Bacterial repeat" evidence="3">
    <location>
        <begin position="487"/>
        <end position="552"/>
    </location>
</feature>
<reference evidence="4" key="1">
    <citation type="submission" date="2020-07" db="EMBL/GenBank/DDBJ databases">
        <title>Huge and variable diversity of episymbiotic CPR bacteria and DPANN archaea in groundwater ecosystems.</title>
        <authorList>
            <person name="He C.Y."/>
            <person name="Keren R."/>
            <person name="Whittaker M."/>
            <person name="Farag I.F."/>
            <person name="Doudna J."/>
            <person name="Cate J.H.D."/>
            <person name="Banfield J.F."/>
        </authorList>
    </citation>
    <scope>NUCLEOTIDE SEQUENCE</scope>
    <source>
        <strain evidence="4">NC_groundwater_1813_Pr3_B-0.1um_71_17</strain>
    </source>
</reference>
<dbReference type="InterPro" id="IPR013378">
    <property type="entry name" value="InlB-like_B-rpt"/>
</dbReference>
<dbReference type="InterPro" id="IPR013783">
    <property type="entry name" value="Ig-like_fold"/>
</dbReference>
<dbReference type="AlphaFoldDB" id="A0A933SAY1"/>
<dbReference type="PANTHER" id="PTHR46580:SF4">
    <property type="entry name" value="ATP_GTP-BINDING PROTEIN"/>
    <property type="match status" value="1"/>
</dbReference>
<dbReference type="InterPro" id="IPR044060">
    <property type="entry name" value="Bacterial_rp_domain"/>
</dbReference>
<accession>A0A933SAY1</accession>
<protein>
    <submittedName>
        <fullName evidence="4">VCBS repeat-containing protein</fullName>
    </submittedName>
</protein>
<dbReference type="Pfam" id="PF18998">
    <property type="entry name" value="Flg_new_2"/>
    <property type="match status" value="4"/>
</dbReference>
<feature type="chain" id="PRO_5036886340" evidence="2">
    <location>
        <begin position="29"/>
        <end position="1041"/>
    </location>
</feature>
<dbReference type="Gene3D" id="2.60.40.10">
    <property type="entry name" value="Immunoglobulins"/>
    <property type="match status" value="1"/>
</dbReference>
<proteinExistence type="predicted"/>
<evidence type="ECO:0000256" key="1">
    <source>
        <dbReference type="ARBA" id="ARBA00022729"/>
    </source>
</evidence>
<dbReference type="PANTHER" id="PTHR46580">
    <property type="entry name" value="SENSOR KINASE-RELATED"/>
    <property type="match status" value="1"/>
</dbReference>
<evidence type="ECO:0000313" key="5">
    <source>
        <dbReference type="Proteomes" id="UP000696931"/>
    </source>
</evidence>
<dbReference type="InterPro" id="IPR028994">
    <property type="entry name" value="Integrin_alpha_N"/>
</dbReference>
<dbReference type="NCBIfam" id="TIGR04183">
    <property type="entry name" value="Por_Secre_tail"/>
    <property type="match status" value="1"/>
</dbReference>
<feature type="domain" description="Bacterial repeat" evidence="3">
    <location>
        <begin position="635"/>
        <end position="701"/>
    </location>
</feature>
<feature type="domain" description="Bacterial repeat" evidence="3">
    <location>
        <begin position="558"/>
        <end position="630"/>
    </location>
</feature>